<dbReference type="EMBL" id="LT629796">
    <property type="protein sequence ID" value="SDU55373.1"/>
    <property type="molecule type" value="Genomic_DNA"/>
</dbReference>
<organism evidence="1 2">
    <name type="scientific">Pseudomonas mandelii</name>
    <dbReference type="NCBI Taxonomy" id="75612"/>
    <lineage>
        <taxon>Bacteria</taxon>
        <taxon>Pseudomonadati</taxon>
        <taxon>Pseudomonadota</taxon>
        <taxon>Gammaproteobacteria</taxon>
        <taxon>Pseudomonadales</taxon>
        <taxon>Pseudomonadaceae</taxon>
        <taxon>Pseudomonas</taxon>
    </lineage>
</organism>
<accession>A0ABY0VU28</accession>
<reference evidence="1 2" key="1">
    <citation type="submission" date="2016-10" db="EMBL/GenBank/DDBJ databases">
        <authorList>
            <person name="Varghese N."/>
            <person name="Submissions S."/>
        </authorList>
    </citation>
    <scope>NUCLEOTIDE SEQUENCE [LARGE SCALE GENOMIC DNA]</scope>
    <source>
        <strain evidence="1 2">LMG 21607</strain>
    </source>
</reference>
<evidence type="ECO:0000313" key="1">
    <source>
        <dbReference type="EMBL" id="SDU55373.1"/>
    </source>
</evidence>
<name>A0ABY0VU28_9PSED</name>
<evidence type="ECO:0000313" key="2">
    <source>
        <dbReference type="Proteomes" id="UP000182476"/>
    </source>
</evidence>
<proteinExistence type="predicted"/>
<dbReference type="Proteomes" id="UP000182476">
    <property type="component" value="Chromosome I"/>
</dbReference>
<evidence type="ECO:0008006" key="3">
    <source>
        <dbReference type="Google" id="ProtNLM"/>
    </source>
</evidence>
<keyword evidence="2" id="KW-1185">Reference proteome</keyword>
<sequence length="270" mass="29961">MVGWTRLDILPYLVVIPNGRTSKTSPLGIYRVTNTPFFDADHWHFKALMDFIAIRDLHELLSSKAAIDAHLNSRTLMSLKDNGGDVEIKNRIDAHLSSSLTNSIDHFSALTVLALSTTFEVATKDFFRNIFVSQPLLMHDFLTSADQSGVVFLADVVKAGDFNNLINSLAEKASNSAAKGKYSSVLARIFRLCKWKDTTGIKDKIDSIQADRNFIAHEKAINSRSIESISDAHSVVAHALEILAECAIKKNIPGRYTCVQRTHFLLLGMV</sequence>
<gene>
    <name evidence="1" type="ORF">SAMN04489801_4335</name>
</gene>
<protein>
    <recommendedName>
        <fullName evidence="3">RiboL-PSP-HEPN domain-containing protein</fullName>
    </recommendedName>
</protein>